<dbReference type="Proteomes" id="UP000740413">
    <property type="component" value="Unassembled WGS sequence"/>
</dbReference>
<name>A0ABS5WFV0_9FLAO</name>
<organism evidence="2 3">
    <name type="scientific">Zobellia barbeyronii</name>
    <dbReference type="NCBI Taxonomy" id="2748009"/>
    <lineage>
        <taxon>Bacteria</taxon>
        <taxon>Pseudomonadati</taxon>
        <taxon>Bacteroidota</taxon>
        <taxon>Flavobacteriia</taxon>
        <taxon>Flavobacteriales</taxon>
        <taxon>Flavobacteriaceae</taxon>
        <taxon>Zobellia</taxon>
    </lineage>
</organism>
<keyword evidence="1" id="KW-0732">Signal</keyword>
<evidence type="ECO:0000313" key="3">
    <source>
        <dbReference type="Proteomes" id="UP000740413"/>
    </source>
</evidence>
<accession>A0ABS5WFV0</accession>
<evidence type="ECO:0000313" key="2">
    <source>
        <dbReference type="EMBL" id="MBT2162264.1"/>
    </source>
</evidence>
<feature type="signal peptide" evidence="1">
    <location>
        <begin position="1"/>
        <end position="19"/>
    </location>
</feature>
<dbReference type="EMBL" id="JACATN010000004">
    <property type="protein sequence ID" value="MBT2162264.1"/>
    <property type="molecule type" value="Genomic_DNA"/>
</dbReference>
<evidence type="ECO:0008006" key="4">
    <source>
        <dbReference type="Google" id="ProtNLM"/>
    </source>
</evidence>
<gene>
    <name evidence="2" type="ORF">HW347_13410</name>
</gene>
<dbReference type="RefSeq" id="WP_214612327.1">
    <property type="nucleotide sequence ID" value="NZ_JACATN010000004.1"/>
</dbReference>
<protein>
    <recommendedName>
        <fullName evidence="4">Secreted protein</fullName>
    </recommendedName>
</protein>
<evidence type="ECO:0000256" key="1">
    <source>
        <dbReference type="SAM" id="SignalP"/>
    </source>
</evidence>
<reference evidence="3" key="1">
    <citation type="submission" date="2023-07" db="EMBL/GenBank/DDBJ databases">
        <title>Zobellia barbeyronii sp. nov., a new marine flavobacterium, isolated from green and red algae.</title>
        <authorList>
            <person name="Nedashkovskaya O.I."/>
            <person name="Otstavnykh N."/>
            <person name="Zhukova N."/>
            <person name="Guzev K."/>
            <person name="Chausova V."/>
            <person name="Tekutyeva L."/>
            <person name="Mikhailov V."/>
            <person name="Isaeva M."/>
        </authorList>
    </citation>
    <scope>NUCLEOTIDE SEQUENCE [LARGE SCALE GENOMIC DNA]</scope>
    <source>
        <strain evidence="3">KMM 6746</strain>
    </source>
</reference>
<comment type="caution">
    <text evidence="2">The sequence shown here is derived from an EMBL/GenBank/DDBJ whole genome shotgun (WGS) entry which is preliminary data.</text>
</comment>
<keyword evidence="3" id="KW-1185">Reference proteome</keyword>
<dbReference type="InterPro" id="IPR010916">
    <property type="entry name" value="TonB_box_CS"/>
</dbReference>
<sequence>MKYVILLLLWSMPFSNAWAHEANEAFFKFTQTENTIVVEAEFPWTLRNALLAYKPSLKEAVNNRDFETTFLEYLRENLILKDENGVVLELQSFEELDNNQHAHQNTYNITFKGTSLSEVTNTTLCNLNGNQVNYNTLALGEENETFQTGSQKGTFQLKKENNTPYLLLLLIPVFYFLYKKFGKKSVSH</sequence>
<proteinExistence type="predicted"/>
<feature type="chain" id="PRO_5046898223" description="Secreted protein" evidence="1">
    <location>
        <begin position="20"/>
        <end position="188"/>
    </location>
</feature>
<dbReference type="PROSITE" id="PS00430">
    <property type="entry name" value="TONB_DEPENDENT_REC_1"/>
    <property type="match status" value="1"/>
</dbReference>